<reference evidence="6 7" key="1">
    <citation type="journal article" date="2013" name="ISME J.">
        <title>Comparative genomics of pathogenic lineages of Vibrio nigripulchritudo identifies virulence-associated traits.</title>
        <authorList>
            <person name="Goudenege D."/>
            <person name="Labreuche Y."/>
            <person name="Krin E."/>
            <person name="Ansquer D."/>
            <person name="Mangenot S."/>
            <person name="Calteau A."/>
            <person name="Medigue C."/>
            <person name="Mazel D."/>
            <person name="Polz M.F."/>
            <person name="Le Roux F."/>
        </authorList>
    </citation>
    <scope>NUCLEOTIDE SEQUENCE [LARGE SCALE GENOMIC DNA]</scope>
    <source>
        <strain evidence="6 7">SOn1</strain>
    </source>
</reference>
<dbReference type="PANTHER" id="PTHR30136">
    <property type="entry name" value="HELIX-TURN-HELIX TRANSCRIPTIONAL REGULATOR, ICLR FAMILY"/>
    <property type="match status" value="1"/>
</dbReference>
<dbReference type="GO" id="GO:0045892">
    <property type="term" value="P:negative regulation of DNA-templated transcription"/>
    <property type="evidence" value="ECO:0007669"/>
    <property type="project" value="TreeGrafter"/>
</dbReference>
<dbReference type="InterPro" id="IPR005471">
    <property type="entry name" value="Tscrpt_reg_IclR_N"/>
</dbReference>
<dbReference type="Proteomes" id="UP000018211">
    <property type="component" value="Unassembled WGS sequence"/>
</dbReference>
<dbReference type="SUPFAM" id="SSF55781">
    <property type="entry name" value="GAF domain-like"/>
    <property type="match status" value="1"/>
</dbReference>
<dbReference type="AlphaFoldDB" id="A0AAV2VUB8"/>
<dbReference type="Gene3D" id="1.10.10.10">
    <property type="entry name" value="Winged helix-like DNA-binding domain superfamily/Winged helix DNA-binding domain"/>
    <property type="match status" value="1"/>
</dbReference>
<dbReference type="InterPro" id="IPR014757">
    <property type="entry name" value="Tscrpt_reg_IclR_C"/>
</dbReference>
<accession>A0AAV2VUB8</accession>
<feature type="domain" description="IclR-ED" evidence="5">
    <location>
        <begin position="71"/>
        <end position="254"/>
    </location>
</feature>
<keyword evidence="3" id="KW-0804">Transcription</keyword>
<dbReference type="Pfam" id="PF01614">
    <property type="entry name" value="IclR_C"/>
    <property type="match status" value="1"/>
</dbReference>
<protein>
    <submittedName>
        <fullName evidence="6">Transcriptional regulator, IclR family protein</fullName>
    </submittedName>
</protein>
<dbReference type="InterPro" id="IPR036390">
    <property type="entry name" value="WH_DNA-bd_sf"/>
</dbReference>
<dbReference type="Gene3D" id="3.30.450.40">
    <property type="match status" value="1"/>
</dbReference>
<dbReference type="InterPro" id="IPR050707">
    <property type="entry name" value="HTH_MetabolicPath_Reg"/>
</dbReference>
<dbReference type="PROSITE" id="PS51078">
    <property type="entry name" value="ICLR_ED"/>
    <property type="match status" value="1"/>
</dbReference>
<organism evidence="6 7">
    <name type="scientific">Vibrio nigripulchritudo SOn1</name>
    <dbReference type="NCBI Taxonomy" id="1238450"/>
    <lineage>
        <taxon>Bacteria</taxon>
        <taxon>Pseudomonadati</taxon>
        <taxon>Pseudomonadota</taxon>
        <taxon>Gammaproteobacteria</taxon>
        <taxon>Vibrionales</taxon>
        <taxon>Vibrionaceae</taxon>
        <taxon>Vibrio</taxon>
    </lineage>
</organism>
<evidence type="ECO:0000256" key="3">
    <source>
        <dbReference type="ARBA" id="ARBA00023163"/>
    </source>
</evidence>
<keyword evidence="1" id="KW-0805">Transcription regulation</keyword>
<dbReference type="PROSITE" id="PS51077">
    <property type="entry name" value="HTH_ICLR"/>
    <property type="match status" value="1"/>
</dbReference>
<evidence type="ECO:0000259" key="4">
    <source>
        <dbReference type="PROSITE" id="PS51077"/>
    </source>
</evidence>
<proteinExistence type="predicted"/>
<keyword evidence="2" id="KW-0238">DNA-binding</keyword>
<comment type="caution">
    <text evidence="6">The sequence shown here is derived from an EMBL/GenBank/DDBJ whole genome shotgun (WGS) entry which is preliminary data.</text>
</comment>
<dbReference type="GO" id="GO:0003700">
    <property type="term" value="F:DNA-binding transcription factor activity"/>
    <property type="evidence" value="ECO:0007669"/>
    <property type="project" value="TreeGrafter"/>
</dbReference>
<dbReference type="SMART" id="SM00346">
    <property type="entry name" value="HTH_ICLR"/>
    <property type="match status" value="1"/>
</dbReference>
<sequence>MDGERATHPTIMRGFVVLEKVVQAPKPVSTSDLIEELGLPKPTLNRILQQLEQEGLVEREPVSRRYIPGLRAREFSLGIMSNHALSAPRHAILKVLSEEVDETCNCTMLDGDHTVYFDRVEANWPYRIQLPVGSQLPLHCTASGKMLLAHMTPKVRDKLVHATPLKSYTPFTLTDSNQLQEELDQIRREGIAFDREEFMEGMVAIAVPVRDKQGSVCFTVSVHAPKIRKSLEELRLYLPFLNKAANALAKVQFE</sequence>
<dbReference type="InterPro" id="IPR011991">
    <property type="entry name" value="ArsR-like_HTH"/>
</dbReference>
<feature type="domain" description="HTH iclR-type" evidence="4">
    <location>
        <begin position="8"/>
        <end position="70"/>
    </location>
</feature>
<evidence type="ECO:0000259" key="5">
    <source>
        <dbReference type="PROSITE" id="PS51078"/>
    </source>
</evidence>
<dbReference type="InterPro" id="IPR029016">
    <property type="entry name" value="GAF-like_dom_sf"/>
</dbReference>
<dbReference type="PANTHER" id="PTHR30136:SF35">
    <property type="entry name" value="HTH-TYPE TRANSCRIPTIONAL REGULATOR RV1719"/>
    <property type="match status" value="1"/>
</dbReference>
<dbReference type="RefSeq" id="WP_022612818.1">
    <property type="nucleotide sequence ID" value="NZ_LK391965.1"/>
</dbReference>
<name>A0AAV2VUB8_9VIBR</name>
<evidence type="ECO:0000256" key="1">
    <source>
        <dbReference type="ARBA" id="ARBA00023015"/>
    </source>
</evidence>
<dbReference type="Pfam" id="PF09339">
    <property type="entry name" value="HTH_IclR"/>
    <property type="match status" value="1"/>
</dbReference>
<dbReference type="GO" id="GO:0003677">
    <property type="term" value="F:DNA binding"/>
    <property type="evidence" value="ECO:0007669"/>
    <property type="project" value="UniProtKB-KW"/>
</dbReference>
<evidence type="ECO:0000313" key="7">
    <source>
        <dbReference type="Proteomes" id="UP000018211"/>
    </source>
</evidence>
<dbReference type="SUPFAM" id="SSF46785">
    <property type="entry name" value="Winged helix' DNA-binding domain"/>
    <property type="match status" value="1"/>
</dbReference>
<gene>
    <name evidence="6" type="ORF">VIBNISOn1_480081</name>
</gene>
<dbReference type="InterPro" id="IPR036388">
    <property type="entry name" value="WH-like_DNA-bd_sf"/>
</dbReference>
<dbReference type="EMBL" id="CAOF01000140">
    <property type="protein sequence ID" value="CCO48281.1"/>
    <property type="molecule type" value="Genomic_DNA"/>
</dbReference>
<evidence type="ECO:0000313" key="6">
    <source>
        <dbReference type="EMBL" id="CCO48281.1"/>
    </source>
</evidence>
<evidence type="ECO:0000256" key="2">
    <source>
        <dbReference type="ARBA" id="ARBA00023125"/>
    </source>
</evidence>
<dbReference type="CDD" id="cd00090">
    <property type="entry name" value="HTH_ARSR"/>
    <property type="match status" value="1"/>
</dbReference>